<dbReference type="RefSeq" id="WP_386131237.1">
    <property type="nucleotide sequence ID" value="NZ_JBHTJL010000015.1"/>
</dbReference>
<keyword evidence="5 10" id="KW-0321">Glycogen metabolism</keyword>
<dbReference type="EMBL" id="JBHTJL010000015">
    <property type="protein sequence ID" value="MFD1063770.1"/>
    <property type="molecule type" value="Genomic_DNA"/>
</dbReference>
<dbReference type="Pfam" id="PF00128">
    <property type="entry name" value="Alpha-amylase"/>
    <property type="match status" value="2"/>
</dbReference>
<dbReference type="Gene3D" id="3.20.20.80">
    <property type="entry name" value="Glycosidases"/>
    <property type="match status" value="1"/>
</dbReference>
<gene>
    <name evidence="10 12" type="primary">glgB</name>
    <name evidence="12" type="ORF">ACFQ1Q_10985</name>
</gene>
<evidence type="ECO:0000256" key="9">
    <source>
        <dbReference type="ARBA" id="ARBA00023277"/>
    </source>
</evidence>
<dbReference type="SUPFAM" id="SSF51011">
    <property type="entry name" value="Glycosyl hydrolase domain"/>
    <property type="match status" value="1"/>
</dbReference>
<keyword evidence="13" id="KW-1185">Reference proteome</keyword>
<dbReference type="NCBIfam" id="TIGR01515">
    <property type="entry name" value="branching_enzym"/>
    <property type="match status" value="1"/>
</dbReference>
<accession>A0ABW3NB99</accession>
<evidence type="ECO:0000313" key="13">
    <source>
        <dbReference type="Proteomes" id="UP001597013"/>
    </source>
</evidence>
<dbReference type="InterPro" id="IPR006047">
    <property type="entry name" value="GH13_cat_dom"/>
</dbReference>
<dbReference type="SMART" id="SM00642">
    <property type="entry name" value="Aamy"/>
    <property type="match status" value="1"/>
</dbReference>
<dbReference type="SUPFAM" id="SSF51445">
    <property type="entry name" value="(Trans)glycosidases"/>
    <property type="match status" value="1"/>
</dbReference>
<keyword evidence="6 10" id="KW-0328">Glycosyltransferase</keyword>
<evidence type="ECO:0000313" key="12">
    <source>
        <dbReference type="EMBL" id="MFD1063770.1"/>
    </source>
</evidence>
<reference evidence="13" key="1">
    <citation type="journal article" date="2019" name="Int. J. Syst. Evol. Microbiol.">
        <title>The Global Catalogue of Microorganisms (GCM) 10K type strain sequencing project: providing services to taxonomists for standard genome sequencing and annotation.</title>
        <authorList>
            <consortium name="The Broad Institute Genomics Platform"/>
            <consortium name="The Broad Institute Genome Sequencing Center for Infectious Disease"/>
            <person name="Wu L."/>
            <person name="Ma J."/>
        </authorList>
    </citation>
    <scope>NUCLEOTIDE SEQUENCE [LARGE SCALE GENOMIC DNA]</scope>
    <source>
        <strain evidence="13">CCUG 62215</strain>
    </source>
</reference>
<evidence type="ECO:0000256" key="2">
    <source>
        <dbReference type="ARBA" id="ARBA00002953"/>
    </source>
</evidence>
<dbReference type="InterPro" id="IPR004193">
    <property type="entry name" value="Glyco_hydro_13_N"/>
</dbReference>
<dbReference type="InterPro" id="IPR013780">
    <property type="entry name" value="Glyco_hydro_b"/>
</dbReference>
<feature type="domain" description="Glycosyl hydrolase family 13 catalytic" evidence="11">
    <location>
        <begin position="157"/>
        <end position="497"/>
    </location>
</feature>
<dbReference type="InterPro" id="IPR017853">
    <property type="entry name" value="GH"/>
</dbReference>
<dbReference type="PANTHER" id="PTHR43651">
    <property type="entry name" value="1,4-ALPHA-GLUCAN-BRANCHING ENZYME"/>
    <property type="match status" value="1"/>
</dbReference>
<dbReference type="Gene3D" id="2.60.40.10">
    <property type="entry name" value="Immunoglobulins"/>
    <property type="match status" value="1"/>
</dbReference>
<dbReference type="NCBIfam" id="NF008967">
    <property type="entry name" value="PRK12313.1"/>
    <property type="match status" value="1"/>
</dbReference>
<dbReference type="Pfam" id="PF02922">
    <property type="entry name" value="CBM_48"/>
    <property type="match status" value="1"/>
</dbReference>
<dbReference type="EC" id="2.4.1.18" evidence="10"/>
<comment type="caution">
    <text evidence="12">The sequence shown here is derived from an EMBL/GenBank/DDBJ whole genome shotgun (WGS) entry which is preliminary data.</text>
</comment>
<protein>
    <recommendedName>
        <fullName evidence="10">1,4-alpha-glucan branching enzyme GlgB</fullName>
        <ecNumber evidence="10">2.4.1.18</ecNumber>
    </recommendedName>
    <alternativeName>
        <fullName evidence="10">1,4-alpha-D-glucan:1,4-alpha-D-glucan 6-glucosyl-transferase</fullName>
    </alternativeName>
    <alternativeName>
        <fullName evidence="10">Alpha-(1-&gt;4)-glucan branching enzyme</fullName>
    </alternativeName>
    <alternativeName>
        <fullName evidence="10">Glycogen branching enzyme</fullName>
        <shortName evidence="10">BE</shortName>
    </alternativeName>
</protein>
<dbReference type="InterPro" id="IPR037439">
    <property type="entry name" value="Branching_enzy"/>
</dbReference>
<evidence type="ECO:0000256" key="4">
    <source>
        <dbReference type="ARBA" id="ARBA00009000"/>
    </source>
</evidence>
<dbReference type="InterPro" id="IPR044143">
    <property type="entry name" value="GlgB_N_E_set_prok"/>
</dbReference>
<dbReference type="Proteomes" id="UP001597013">
    <property type="component" value="Unassembled WGS sequence"/>
</dbReference>
<evidence type="ECO:0000256" key="10">
    <source>
        <dbReference type="HAMAP-Rule" id="MF_00685"/>
    </source>
</evidence>
<dbReference type="SUPFAM" id="SSF81296">
    <property type="entry name" value="E set domains"/>
    <property type="match status" value="1"/>
</dbReference>
<evidence type="ECO:0000256" key="7">
    <source>
        <dbReference type="ARBA" id="ARBA00022679"/>
    </source>
</evidence>
<dbReference type="InterPro" id="IPR013783">
    <property type="entry name" value="Ig-like_fold"/>
</dbReference>
<dbReference type="PANTHER" id="PTHR43651:SF3">
    <property type="entry name" value="1,4-ALPHA-GLUCAN-BRANCHING ENZYME"/>
    <property type="match status" value="1"/>
</dbReference>
<dbReference type="Pfam" id="PF02806">
    <property type="entry name" value="Alpha-amylase_C"/>
    <property type="match status" value="1"/>
</dbReference>
<dbReference type="InterPro" id="IPR006048">
    <property type="entry name" value="A-amylase/branching_C"/>
</dbReference>
<comment type="pathway">
    <text evidence="3 10">Glycan biosynthesis; glycogen biosynthesis.</text>
</comment>
<dbReference type="InterPro" id="IPR006407">
    <property type="entry name" value="GlgB"/>
</dbReference>
<organism evidence="12 13">
    <name type="scientific">Winogradskyella litorisediminis</name>
    <dbReference type="NCBI Taxonomy" id="1156618"/>
    <lineage>
        <taxon>Bacteria</taxon>
        <taxon>Pseudomonadati</taxon>
        <taxon>Bacteroidota</taxon>
        <taxon>Flavobacteriia</taxon>
        <taxon>Flavobacteriales</taxon>
        <taxon>Flavobacteriaceae</taxon>
        <taxon>Winogradskyella</taxon>
    </lineage>
</organism>
<dbReference type="HAMAP" id="MF_00685">
    <property type="entry name" value="GlgB"/>
    <property type="match status" value="1"/>
</dbReference>
<evidence type="ECO:0000256" key="3">
    <source>
        <dbReference type="ARBA" id="ARBA00004964"/>
    </source>
</evidence>
<dbReference type="Gene3D" id="2.60.40.1180">
    <property type="entry name" value="Golgi alpha-mannosidase II"/>
    <property type="match status" value="1"/>
</dbReference>
<proteinExistence type="inferred from homology"/>
<feature type="active site" description="Nucleophile" evidence="10">
    <location>
        <position position="315"/>
    </location>
</feature>
<evidence type="ECO:0000259" key="11">
    <source>
        <dbReference type="SMART" id="SM00642"/>
    </source>
</evidence>
<keyword evidence="7 10" id="KW-0808">Transferase</keyword>
<keyword evidence="9 10" id="KW-0119">Carbohydrate metabolism</keyword>
<comment type="subunit">
    <text evidence="10">Monomer.</text>
</comment>
<dbReference type="NCBIfam" id="NF003811">
    <property type="entry name" value="PRK05402.1"/>
    <property type="match status" value="1"/>
</dbReference>
<dbReference type="InterPro" id="IPR014756">
    <property type="entry name" value="Ig_E-set"/>
</dbReference>
<keyword evidence="8 10" id="KW-0320">Glycogen biosynthesis</keyword>
<sequence length="635" mass="74066">MADVISHSRFSEFDVNLFKSGKHYRLYNHFGSHVCNVDGIEGTYFSVWAPSAKRVSVIGDFNFWNDEEHQLFVRWDESGIWEGFIPNVGKGHIYKYKIESHHNGIVTEKADPYARRAEHPPKTASVVWEDDYNWKDTSWMKTRAKHNALDAPYSVYEVHLSSWRKKAEENRSLSYFELAEELVNYVKDMNFTHVEFMPIMEYPYDPSWGYQITGYFAPTSRFGYPEEFKYLVDALHQNGIGIILDWVPSHFPEDAHGLGYFDGSHLYEHPDKRKGYHQDWKSLIFNYGRNEVKSFLISNALFWLDQYHVDGLRVDAVASMLFLDYSREEGQWEPNIYGGRENLEAMAFLREMNSAVYGNYPDVQTIAEESTAFPMISKPVSIGGLGFGMKWMMGWMHDTLQYFAKDSIYRKHHQNDITFSLTYAFTENFMLPLSHDEVVYGKKSILGRMPGDEWQRFANLRCLYAYMFMHPGANLLFQGAEIGQYEEWNFQKSLDWHLLEFKPHQGIQNIIKDLNKLYKHEPALYQKQFSDEGFEWIDYQDAENSVLAFIRKGIQQKDDVIVIANLTPVPKEIYKIGVPRKGKLVEVFNTNDKSYFGTGDFKNKTIKVEKTSSHGLDFSVEISLPALAVLVFKYQ</sequence>
<dbReference type="CDD" id="cd11322">
    <property type="entry name" value="AmyAc_Glg_BE"/>
    <property type="match status" value="1"/>
</dbReference>
<evidence type="ECO:0000256" key="6">
    <source>
        <dbReference type="ARBA" id="ARBA00022676"/>
    </source>
</evidence>
<evidence type="ECO:0000256" key="1">
    <source>
        <dbReference type="ARBA" id="ARBA00000826"/>
    </source>
</evidence>
<feature type="active site" description="Proton donor" evidence="10">
    <location>
        <position position="368"/>
    </location>
</feature>
<dbReference type="CDD" id="cd02855">
    <property type="entry name" value="E_set_GBE_prok_N"/>
    <property type="match status" value="1"/>
</dbReference>
<comment type="function">
    <text evidence="2 10">Catalyzes the formation of the alpha-1,6-glucosidic linkages in glycogen by scission of a 1,4-alpha-linked oligosaccharide from growing alpha-1,4-glucan chains and the subsequent attachment of the oligosaccharide to the alpha-1,6 position.</text>
</comment>
<name>A0ABW3NB99_9FLAO</name>
<comment type="similarity">
    <text evidence="4 10">Belongs to the glycosyl hydrolase 13 family. GlgB subfamily.</text>
</comment>
<evidence type="ECO:0000256" key="8">
    <source>
        <dbReference type="ARBA" id="ARBA00023056"/>
    </source>
</evidence>
<comment type="catalytic activity">
    <reaction evidence="1 10">
        <text>Transfers a segment of a (1-&gt;4)-alpha-D-glucan chain to a primary hydroxy group in a similar glucan chain.</text>
        <dbReference type="EC" id="2.4.1.18"/>
    </reaction>
</comment>
<dbReference type="PIRSF" id="PIRSF000463">
    <property type="entry name" value="GlgB"/>
    <property type="match status" value="1"/>
</dbReference>
<evidence type="ECO:0000256" key="5">
    <source>
        <dbReference type="ARBA" id="ARBA00022600"/>
    </source>
</evidence>